<accession>A0AA41QSK6</accession>
<protein>
    <submittedName>
        <fullName evidence="1">Uncharacterized protein</fullName>
    </submittedName>
</protein>
<reference evidence="1" key="1">
    <citation type="submission" date="2022-03" db="EMBL/GenBank/DDBJ databases">
        <title>The complete genome sequence of a Methyloterrigena soli.</title>
        <authorList>
            <person name="Zi Z."/>
        </authorList>
    </citation>
    <scope>NUCLEOTIDE SEQUENCE</scope>
    <source>
        <strain evidence="1">M48</strain>
    </source>
</reference>
<evidence type="ECO:0000313" key="2">
    <source>
        <dbReference type="Proteomes" id="UP001156140"/>
    </source>
</evidence>
<sequence length="79" mass="8490">MMHDRIVDGEAMAAVEGVDVTRLLGSAVVIDMQQEPQRAAFNAYRVAFNANAATPNLRHAVALVDAWNVLADAVGLDRV</sequence>
<organism evidence="1 2">
    <name type="scientific">Paradevosia shaoguanensis</name>
    <dbReference type="NCBI Taxonomy" id="1335043"/>
    <lineage>
        <taxon>Bacteria</taxon>
        <taxon>Pseudomonadati</taxon>
        <taxon>Pseudomonadota</taxon>
        <taxon>Alphaproteobacteria</taxon>
        <taxon>Hyphomicrobiales</taxon>
        <taxon>Devosiaceae</taxon>
        <taxon>Paradevosia</taxon>
    </lineage>
</organism>
<dbReference type="AlphaFoldDB" id="A0AA41QSK6"/>
<evidence type="ECO:0000313" key="1">
    <source>
        <dbReference type="EMBL" id="MCI0129234.1"/>
    </source>
</evidence>
<dbReference type="Proteomes" id="UP001156140">
    <property type="component" value="Unassembled WGS sequence"/>
</dbReference>
<dbReference type="EMBL" id="JALAZD010000004">
    <property type="protein sequence ID" value="MCI0129234.1"/>
    <property type="molecule type" value="Genomic_DNA"/>
</dbReference>
<dbReference type="RefSeq" id="WP_281737175.1">
    <property type="nucleotide sequence ID" value="NZ_JAKETQ010000004.1"/>
</dbReference>
<gene>
    <name evidence="1" type="ORF">ML536_20570</name>
</gene>
<comment type="caution">
    <text evidence="1">The sequence shown here is derived from an EMBL/GenBank/DDBJ whole genome shotgun (WGS) entry which is preliminary data.</text>
</comment>
<proteinExistence type="predicted"/>
<keyword evidence="2" id="KW-1185">Reference proteome</keyword>
<name>A0AA41QSK6_9HYPH</name>